<comment type="caution">
    <text evidence="2">The sequence shown here is derived from an EMBL/GenBank/DDBJ whole genome shotgun (WGS) entry which is preliminary data.</text>
</comment>
<dbReference type="SUPFAM" id="SSF54593">
    <property type="entry name" value="Glyoxalase/Bleomycin resistance protein/Dihydroxybiphenyl dioxygenase"/>
    <property type="match status" value="1"/>
</dbReference>
<feature type="domain" description="VOC" evidence="1">
    <location>
        <begin position="1"/>
        <end position="124"/>
    </location>
</feature>
<keyword evidence="3" id="KW-1185">Reference proteome</keyword>
<dbReference type="CDD" id="cd07262">
    <property type="entry name" value="VOC_like"/>
    <property type="match status" value="1"/>
</dbReference>
<dbReference type="Pfam" id="PF00903">
    <property type="entry name" value="Glyoxalase"/>
    <property type="match status" value="1"/>
</dbReference>
<dbReference type="Gene3D" id="3.10.180.10">
    <property type="entry name" value="2,3-Dihydroxybiphenyl 1,2-Dioxygenase, domain 1"/>
    <property type="match status" value="1"/>
</dbReference>
<organism evidence="2 3">
    <name type="scientific">Hyphomonas chukchiensis</name>
    <dbReference type="NCBI Taxonomy" id="1280947"/>
    <lineage>
        <taxon>Bacteria</taxon>
        <taxon>Pseudomonadati</taxon>
        <taxon>Pseudomonadota</taxon>
        <taxon>Alphaproteobacteria</taxon>
        <taxon>Hyphomonadales</taxon>
        <taxon>Hyphomonadaceae</taxon>
        <taxon>Hyphomonas</taxon>
    </lineage>
</organism>
<dbReference type="EMBL" id="AWFG01000014">
    <property type="protein sequence ID" value="KCZ59558.1"/>
    <property type="molecule type" value="Genomic_DNA"/>
</dbReference>
<reference evidence="2 3" key="1">
    <citation type="journal article" date="2014" name="Antonie Van Leeuwenhoek">
        <title>Hyphomonas beringensis sp. nov. and Hyphomonas chukchiensis sp. nov., isolated from surface seawater of the Bering Sea and Chukchi Sea.</title>
        <authorList>
            <person name="Li C."/>
            <person name="Lai Q."/>
            <person name="Li G."/>
            <person name="Dong C."/>
            <person name="Wang J."/>
            <person name="Liao Y."/>
            <person name="Shao Z."/>
        </authorList>
    </citation>
    <scope>NUCLEOTIDE SEQUENCE [LARGE SCALE GENOMIC DNA]</scope>
    <source>
        <strain evidence="2 3">BH-BN04-4</strain>
    </source>
</reference>
<dbReference type="Proteomes" id="UP000027190">
    <property type="component" value="Unassembled WGS sequence"/>
</dbReference>
<dbReference type="PANTHER" id="PTHR35006">
    <property type="entry name" value="GLYOXALASE FAMILY PROTEIN (AFU_ORTHOLOGUE AFUA_5G14830)"/>
    <property type="match status" value="1"/>
</dbReference>
<dbReference type="RefSeq" id="WP_034738050.1">
    <property type="nucleotide sequence ID" value="NZ_AWFG01000014.1"/>
</dbReference>
<evidence type="ECO:0000313" key="2">
    <source>
        <dbReference type="EMBL" id="KCZ59558.1"/>
    </source>
</evidence>
<evidence type="ECO:0000313" key="3">
    <source>
        <dbReference type="Proteomes" id="UP000027190"/>
    </source>
</evidence>
<proteinExistence type="predicted"/>
<accession>A0A062UDZ7</accession>
<dbReference type="InterPro" id="IPR004360">
    <property type="entry name" value="Glyas_Fos-R_dOase_dom"/>
</dbReference>
<dbReference type="PANTHER" id="PTHR35006:SF2">
    <property type="entry name" value="GLYOXALASE FAMILY PROTEIN (AFU_ORTHOLOGUE AFUA_5G14830)"/>
    <property type="match status" value="1"/>
</dbReference>
<dbReference type="PROSITE" id="PS51819">
    <property type="entry name" value="VOC"/>
    <property type="match status" value="1"/>
</dbReference>
<dbReference type="InterPro" id="IPR037523">
    <property type="entry name" value="VOC_core"/>
</dbReference>
<gene>
    <name evidence="2" type="ORF">HY30_14075</name>
</gene>
<sequence>MIDHLSINVASFERSRDFYDRALGPIGAAMVMVKPEEAGGPPSCGYGRGNKPSFWITQSSSPHSGLHIAFVADKRAGVDAFHRQALEAGGRDNGAPGLRAHYHPNYYAAFVFDPDGNNVEAVCHLPEQAGSE</sequence>
<protein>
    <recommendedName>
        <fullName evidence="1">VOC domain-containing protein</fullName>
    </recommendedName>
</protein>
<dbReference type="AlphaFoldDB" id="A0A062UDZ7"/>
<evidence type="ECO:0000259" key="1">
    <source>
        <dbReference type="PROSITE" id="PS51819"/>
    </source>
</evidence>
<name>A0A062UDZ7_9PROT</name>
<dbReference type="InterPro" id="IPR029068">
    <property type="entry name" value="Glyas_Bleomycin-R_OHBP_Dase"/>
</dbReference>
<dbReference type="STRING" id="1280947.HY30_14075"/>
<dbReference type="PATRIC" id="fig|1280947.3.peg.1142"/>
<dbReference type="eggNOG" id="COG0346">
    <property type="taxonomic scope" value="Bacteria"/>
</dbReference>
<dbReference type="OrthoDB" id="9807407at2"/>